<reference evidence="1 2" key="2">
    <citation type="submission" date="2016-08" db="EMBL/GenBank/DDBJ databases">
        <title>Pervasive Adenine N6-methylation of Active Genes in Fungi.</title>
        <authorList>
            <consortium name="DOE Joint Genome Institute"/>
            <person name="Mondo S.J."/>
            <person name="Dannebaum R.O."/>
            <person name="Kuo R.C."/>
            <person name="Labutti K."/>
            <person name="Haridas S."/>
            <person name="Kuo A."/>
            <person name="Salamov A."/>
            <person name="Ahrendt S.R."/>
            <person name="Lipzen A."/>
            <person name="Sullivan W."/>
            <person name="Andreopoulos W.B."/>
            <person name="Clum A."/>
            <person name="Lindquist E."/>
            <person name="Daum C."/>
            <person name="Ramamoorthy G.K."/>
            <person name="Gryganskyi A."/>
            <person name="Culley D."/>
            <person name="Magnuson J.K."/>
            <person name="James T.Y."/>
            <person name="O'Malley M.A."/>
            <person name="Stajich J.E."/>
            <person name="Spatafora J.W."/>
            <person name="Visel A."/>
            <person name="Grigoriev I.V."/>
        </authorList>
    </citation>
    <scope>NUCLEOTIDE SEQUENCE [LARGE SCALE GENOMIC DNA]</scope>
    <source>
        <strain evidence="2">finn</strain>
    </source>
</reference>
<name>A0A1Y1VJT0_9FUNG</name>
<evidence type="ECO:0000313" key="2">
    <source>
        <dbReference type="Proteomes" id="UP000193719"/>
    </source>
</evidence>
<reference evidence="1 2" key="1">
    <citation type="submission" date="2016-08" db="EMBL/GenBank/DDBJ databases">
        <title>Genomes of anaerobic fungi encode conserved fungal cellulosomes for biomass hydrolysis.</title>
        <authorList>
            <consortium name="DOE Joint Genome Institute"/>
            <person name="Haitjema C.H."/>
            <person name="Gilmore S.P."/>
            <person name="Henske J.K."/>
            <person name="Solomon K.V."/>
            <person name="De Groot R."/>
            <person name="Kuo A."/>
            <person name="Mondo S.J."/>
            <person name="Salamov A.A."/>
            <person name="Labutti K."/>
            <person name="Zhao Z."/>
            <person name="Chiniquy J."/>
            <person name="Barry K."/>
            <person name="Brewer H.M."/>
            <person name="Purvine S.O."/>
            <person name="Wright A.T."/>
            <person name="Boxma B."/>
            <person name="Van Alen T."/>
            <person name="Hackstein J.H."/>
            <person name="Baker S.E."/>
            <person name="Grigoriev I.V."/>
            <person name="O'Malley M.A."/>
        </authorList>
    </citation>
    <scope>NUCLEOTIDE SEQUENCE [LARGE SCALE GENOMIC DNA]</scope>
    <source>
        <strain evidence="2">finn</strain>
    </source>
</reference>
<comment type="caution">
    <text evidence="1">The sequence shown here is derived from an EMBL/GenBank/DDBJ whole genome shotgun (WGS) entry which is preliminary data.</text>
</comment>
<dbReference type="AlphaFoldDB" id="A0A1Y1VJT0"/>
<evidence type="ECO:0000313" key="1">
    <source>
        <dbReference type="EMBL" id="ORX58353.1"/>
    </source>
</evidence>
<accession>A0A1Y1VJT0</accession>
<gene>
    <name evidence="1" type="ORF">BCR36DRAFT_456968</name>
</gene>
<dbReference type="Proteomes" id="UP000193719">
    <property type="component" value="Unassembled WGS sequence"/>
</dbReference>
<keyword evidence="2" id="KW-1185">Reference proteome</keyword>
<sequence length="70" mass="8592">MVYLYDLKILFQDKRYKSKGSLLFKDRILLIIDSLPEYKESRYWNEKTIHEMEFSTVAIYITKSIIEFYL</sequence>
<organism evidence="1 2">
    <name type="scientific">Piromyces finnis</name>
    <dbReference type="NCBI Taxonomy" id="1754191"/>
    <lineage>
        <taxon>Eukaryota</taxon>
        <taxon>Fungi</taxon>
        <taxon>Fungi incertae sedis</taxon>
        <taxon>Chytridiomycota</taxon>
        <taxon>Chytridiomycota incertae sedis</taxon>
        <taxon>Neocallimastigomycetes</taxon>
        <taxon>Neocallimastigales</taxon>
        <taxon>Neocallimastigaceae</taxon>
        <taxon>Piromyces</taxon>
    </lineage>
</organism>
<proteinExistence type="predicted"/>
<protein>
    <submittedName>
        <fullName evidence="1">Uncharacterized protein</fullName>
    </submittedName>
</protein>
<dbReference type="EMBL" id="MCFH01000004">
    <property type="protein sequence ID" value="ORX58353.1"/>
    <property type="molecule type" value="Genomic_DNA"/>
</dbReference>
<dbReference type="OrthoDB" id="430354at2759"/>